<sequence>KGEIDRCLKKVTEGVDIFEDLWQKIYSTTNVNIKEKHEADLKKEIKKLQRLRDGIKTWLTTPEVKEKKNLLEYKKLIETQMERFKVVERETKTKAFSKEGLGLQVKVDPKEKEKEDVVNWLSQCIDSLNVRVDQCECKIESISAKKKKNDKDKQDQIDTLKSGLEKHKQHIGRLELIMRLLDNDALAVDQILKIKEEVDYYISSNGEPLFNENEFIYEEL</sequence>
<dbReference type="InParanoid" id="T1EH17"/>
<dbReference type="PANTHER" id="PTHR23326">
    <property type="entry name" value="CCR4 NOT-RELATED"/>
    <property type="match status" value="1"/>
</dbReference>
<accession>T1EH17</accession>
<dbReference type="InterPro" id="IPR040168">
    <property type="entry name" value="Not2/3/5"/>
</dbReference>
<dbReference type="CTD" id="20195867"/>
<evidence type="ECO:0000313" key="12">
    <source>
        <dbReference type="Proteomes" id="UP000015101"/>
    </source>
</evidence>
<keyword evidence="12" id="KW-1185">Reference proteome</keyword>
<dbReference type="OrthoDB" id="293823at2759"/>
<proteinExistence type="inferred from homology"/>
<evidence type="ECO:0000256" key="8">
    <source>
        <dbReference type="ARBA" id="ARBA00023242"/>
    </source>
</evidence>
<evidence type="ECO:0000259" key="9">
    <source>
        <dbReference type="Pfam" id="PF04065"/>
    </source>
</evidence>
<feature type="domain" description="CCR4-Not complex component Not N-terminal" evidence="9">
    <location>
        <begin position="2"/>
        <end position="220"/>
    </location>
</feature>
<dbReference type="Proteomes" id="UP000015101">
    <property type="component" value="Unassembled WGS sequence"/>
</dbReference>
<dbReference type="EnsemblMetazoa" id="HelroT124544">
    <property type="protein sequence ID" value="HelroP124544"/>
    <property type="gene ID" value="HelroG124544"/>
</dbReference>
<evidence type="ECO:0000256" key="2">
    <source>
        <dbReference type="ARBA" id="ARBA00004496"/>
    </source>
</evidence>
<dbReference type="EMBL" id="AMQM01006396">
    <property type="status" value="NOT_ANNOTATED_CDS"/>
    <property type="molecule type" value="Genomic_DNA"/>
</dbReference>
<comment type="subcellular location">
    <subcellularLocation>
        <location evidence="2">Cytoplasm</location>
    </subcellularLocation>
    <subcellularLocation>
        <location evidence="1">Nucleus</location>
    </subcellularLocation>
</comment>
<evidence type="ECO:0000256" key="5">
    <source>
        <dbReference type="ARBA" id="ARBA00022491"/>
    </source>
</evidence>
<dbReference type="GeneID" id="20195867"/>
<evidence type="ECO:0000256" key="6">
    <source>
        <dbReference type="ARBA" id="ARBA00023015"/>
    </source>
</evidence>
<dbReference type="GO" id="GO:0030015">
    <property type="term" value="C:CCR4-NOT core complex"/>
    <property type="evidence" value="ECO:0007669"/>
    <property type="project" value="InterPro"/>
</dbReference>
<evidence type="ECO:0000313" key="11">
    <source>
        <dbReference type="EnsemblMetazoa" id="HelroP124544"/>
    </source>
</evidence>
<reference evidence="11" key="3">
    <citation type="submission" date="2015-06" db="UniProtKB">
        <authorList>
            <consortium name="EnsemblMetazoa"/>
        </authorList>
    </citation>
    <scope>IDENTIFICATION</scope>
</reference>
<evidence type="ECO:0000256" key="3">
    <source>
        <dbReference type="ARBA" id="ARBA00007682"/>
    </source>
</evidence>
<keyword evidence="7" id="KW-0804">Transcription</keyword>
<dbReference type="KEGG" id="hro:HELRODRAFT_124544"/>
<dbReference type="OMA" id="CECKIES"/>
<keyword evidence="8" id="KW-0539">Nucleus</keyword>
<reference evidence="10 12" key="2">
    <citation type="journal article" date="2013" name="Nature">
        <title>Insights into bilaterian evolution from three spiralian genomes.</title>
        <authorList>
            <person name="Simakov O."/>
            <person name="Marletaz F."/>
            <person name="Cho S.J."/>
            <person name="Edsinger-Gonzales E."/>
            <person name="Havlak P."/>
            <person name="Hellsten U."/>
            <person name="Kuo D.H."/>
            <person name="Larsson T."/>
            <person name="Lv J."/>
            <person name="Arendt D."/>
            <person name="Savage R."/>
            <person name="Osoegawa K."/>
            <person name="de Jong P."/>
            <person name="Grimwood J."/>
            <person name="Chapman J.A."/>
            <person name="Shapiro H."/>
            <person name="Aerts A."/>
            <person name="Otillar R.P."/>
            <person name="Terry A.Y."/>
            <person name="Boore J.L."/>
            <person name="Grigoriev I.V."/>
            <person name="Lindberg D.R."/>
            <person name="Seaver E.C."/>
            <person name="Weisblat D.A."/>
            <person name="Putnam N.H."/>
            <person name="Rokhsar D.S."/>
        </authorList>
    </citation>
    <scope>NUCLEOTIDE SEQUENCE</scope>
</reference>
<dbReference type="RefSeq" id="XP_009024713.1">
    <property type="nucleotide sequence ID" value="XM_009026465.1"/>
</dbReference>
<dbReference type="AlphaFoldDB" id="T1EH17"/>
<dbReference type="eggNOG" id="KOG2150">
    <property type="taxonomic scope" value="Eukaryota"/>
</dbReference>
<evidence type="ECO:0000256" key="4">
    <source>
        <dbReference type="ARBA" id="ARBA00022490"/>
    </source>
</evidence>
<dbReference type="EMBL" id="KB097417">
    <property type="protein sequence ID" value="ESN97224.1"/>
    <property type="molecule type" value="Genomic_DNA"/>
</dbReference>
<dbReference type="GO" id="GO:0006355">
    <property type="term" value="P:regulation of DNA-templated transcription"/>
    <property type="evidence" value="ECO:0007669"/>
    <property type="project" value="InterPro"/>
</dbReference>
<keyword evidence="6" id="KW-0805">Transcription regulation</keyword>
<dbReference type="STRING" id="6412.T1EH17"/>
<gene>
    <name evidence="11" type="primary">20195867</name>
    <name evidence="10" type="ORF">HELRODRAFT_124544</name>
</gene>
<reference evidence="12" key="1">
    <citation type="submission" date="2012-12" db="EMBL/GenBank/DDBJ databases">
        <authorList>
            <person name="Hellsten U."/>
            <person name="Grimwood J."/>
            <person name="Chapman J.A."/>
            <person name="Shapiro H."/>
            <person name="Aerts A."/>
            <person name="Otillar R.P."/>
            <person name="Terry A.Y."/>
            <person name="Boore J.L."/>
            <person name="Simakov O."/>
            <person name="Marletaz F."/>
            <person name="Cho S.-J."/>
            <person name="Edsinger-Gonzales E."/>
            <person name="Havlak P."/>
            <person name="Kuo D.-H."/>
            <person name="Larsson T."/>
            <person name="Lv J."/>
            <person name="Arendt D."/>
            <person name="Savage R."/>
            <person name="Osoegawa K."/>
            <person name="de Jong P."/>
            <person name="Lindberg D.R."/>
            <person name="Seaver E.C."/>
            <person name="Weisblat D.A."/>
            <person name="Putnam N.H."/>
            <person name="Grigoriev I.V."/>
            <person name="Rokhsar D.S."/>
        </authorList>
    </citation>
    <scope>NUCLEOTIDE SEQUENCE</scope>
</reference>
<evidence type="ECO:0000256" key="7">
    <source>
        <dbReference type="ARBA" id="ARBA00023163"/>
    </source>
</evidence>
<evidence type="ECO:0000256" key="1">
    <source>
        <dbReference type="ARBA" id="ARBA00004123"/>
    </source>
</evidence>
<dbReference type="InterPro" id="IPR007207">
    <property type="entry name" value="Not_N"/>
</dbReference>
<evidence type="ECO:0000313" key="10">
    <source>
        <dbReference type="EMBL" id="ESN97224.1"/>
    </source>
</evidence>
<comment type="similarity">
    <text evidence="3">Belongs to the CNOT2/3/5 family.</text>
</comment>
<keyword evidence="4" id="KW-0963">Cytoplasm</keyword>
<protein>
    <recommendedName>
        <fullName evidence="9">CCR4-Not complex component Not N-terminal domain-containing protein</fullName>
    </recommendedName>
</protein>
<dbReference type="Pfam" id="PF04065">
    <property type="entry name" value="Not3"/>
    <property type="match status" value="1"/>
</dbReference>
<dbReference type="HOGENOM" id="CLU_073755_0_0_1"/>
<dbReference type="GO" id="GO:0005634">
    <property type="term" value="C:nucleus"/>
    <property type="evidence" value="ECO:0007669"/>
    <property type="project" value="UniProtKB-SubCell"/>
</dbReference>
<name>T1EH17_HELRO</name>
<keyword evidence="5" id="KW-0678">Repressor</keyword>
<organism evidence="11 12">
    <name type="scientific">Helobdella robusta</name>
    <name type="common">Californian leech</name>
    <dbReference type="NCBI Taxonomy" id="6412"/>
    <lineage>
        <taxon>Eukaryota</taxon>
        <taxon>Metazoa</taxon>
        <taxon>Spiralia</taxon>
        <taxon>Lophotrochozoa</taxon>
        <taxon>Annelida</taxon>
        <taxon>Clitellata</taxon>
        <taxon>Hirudinea</taxon>
        <taxon>Rhynchobdellida</taxon>
        <taxon>Glossiphoniidae</taxon>
        <taxon>Helobdella</taxon>
    </lineage>
</organism>
<dbReference type="GO" id="GO:0005737">
    <property type="term" value="C:cytoplasm"/>
    <property type="evidence" value="ECO:0007669"/>
    <property type="project" value="UniProtKB-SubCell"/>
</dbReference>